<keyword evidence="1" id="KW-0472">Membrane</keyword>
<sequence>MQAYNEEQFRQIDGRFHDMEEAYTGLNTRFEQMHLSARIRFTSVRNLSKTFVVIGILWIPFTLIACAMITWGCAILCCGGIQSALTISSLDCPLGNFKCPLSRQVSTGDLGFFGLIAFLGDSRKKEKDSGFVSEFALGNMSIGIEGFSYTLTLGRKMVVVSNYGKTSPHMTNPLK</sequence>
<keyword evidence="1" id="KW-0812">Transmembrane</keyword>
<proteinExistence type="predicted"/>
<dbReference type="EMBL" id="JBGMDY010000005">
    <property type="protein sequence ID" value="KAL2333899.1"/>
    <property type="molecule type" value="Genomic_DNA"/>
</dbReference>
<evidence type="ECO:0000256" key="1">
    <source>
        <dbReference type="SAM" id="Phobius"/>
    </source>
</evidence>
<gene>
    <name evidence="2" type="ORF">Fmac_015112</name>
</gene>
<dbReference type="AlphaFoldDB" id="A0ABD1MDP4"/>
<comment type="caution">
    <text evidence="2">The sequence shown here is derived from an EMBL/GenBank/DDBJ whole genome shotgun (WGS) entry which is preliminary data.</text>
</comment>
<evidence type="ECO:0000313" key="2">
    <source>
        <dbReference type="EMBL" id="KAL2333899.1"/>
    </source>
</evidence>
<feature type="transmembrane region" description="Helical" evidence="1">
    <location>
        <begin position="50"/>
        <end position="71"/>
    </location>
</feature>
<protein>
    <submittedName>
        <fullName evidence="2">Uncharacterized protein</fullName>
    </submittedName>
</protein>
<dbReference type="Proteomes" id="UP001603857">
    <property type="component" value="Unassembled WGS sequence"/>
</dbReference>
<reference evidence="2 3" key="1">
    <citation type="submission" date="2024-08" db="EMBL/GenBank/DDBJ databases">
        <title>Insights into the chromosomal genome structure of Flemingia macrophylla.</title>
        <authorList>
            <person name="Ding Y."/>
            <person name="Zhao Y."/>
            <person name="Bi W."/>
            <person name="Wu M."/>
            <person name="Zhao G."/>
            <person name="Gong Y."/>
            <person name="Li W."/>
            <person name="Zhang P."/>
        </authorList>
    </citation>
    <scope>NUCLEOTIDE SEQUENCE [LARGE SCALE GENOMIC DNA]</scope>
    <source>
        <strain evidence="2">DYQJB</strain>
        <tissue evidence="2">Leaf</tissue>
    </source>
</reference>
<name>A0ABD1MDP4_9FABA</name>
<keyword evidence="1" id="KW-1133">Transmembrane helix</keyword>
<keyword evidence="3" id="KW-1185">Reference proteome</keyword>
<organism evidence="2 3">
    <name type="scientific">Flemingia macrophylla</name>
    <dbReference type="NCBI Taxonomy" id="520843"/>
    <lineage>
        <taxon>Eukaryota</taxon>
        <taxon>Viridiplantae</taxon>
        <taxon>Streptophyta</taxon>
        <taxon>Embryophyta</taxon>
        <taxon>Tracheophyta</taxon>
        <taxon>Spermatophyta</taxon>
        <taxon>Magnoliopsida</taxon>
        <taxon>eudicotyledons</taxon>
        <taxon>Gunneridae</taxon>
        <taxon>Pentapetalae</taxon>
        <taxon>rosids</taxon>
        <taxon>fabids</taxon>
        <taxon>Fabales</taxon>
        <taxon>Fabaceae</taxon>
        <taxon>Papilionoideae</taxon>
        <taxon>50 kb inversion clade</taxon>
        <taxon>NPAAA clade</taxon>
        <taxon>indigoferoid/millettioid clade</taxon>
        <taxon>Phaseoleae</taxon>
        <taxon>Flemingia</taxon>
    </lineage>
</organism>
<evidence type="ECO:0000313" key="3">
    <source>
        <dbReference type="Proteomes" id="UP001603857"/>
    </source>
</evidence>
<accession>A0ABD1MDP4</accession>